<evidence type="ECO:0000256" key="12">
    <source>
        <dbReference type="ARBA" id="ARBA00023146"/>
    </source>
</evidence>
<evidence type="ECO:0000256" key="1">
    <source>
        <dbReference type="ARBA" id="ARBA00004496"/>
    </source>
</evidence>
<evidence type="ECO:0000256" key="10">
    <source>
        <dbReference type="ARBA" id="ARBA00022884"/>
    </source>
</evidence>
<dbReference type="GO" id="GO:0004826">
    <property type="term" value="F:phenylalanine-tRNA ligase activity"/>
    <property type="evidence" value="ECO:0007669"/>
    <property type="project" value="UniProtKB-UniRule"/>
</dbReference>
<evidence type="ECO:0000256" key="13">
    <source>
        <dbReference type="ARBA" id="ARBA00049255"/>
    </source>
</evidence>
<evidence type="ECO:0000256" key="9">
    <source>
        <dbReference type="ARBA" id="ARBA00022842"/>
    </source>
</evidence>
<keyword evidence="8 14" id="KW-0067">ATP-binding</keyword>
<keyword evidence="4 15" id="KW-0820">tRNA-binding</keyword>
<dbReference type="GO" id="GO:0006432">
    <property type="term" value="P:phenylalanyl-tRNA aminoacylation"/>
    <property type="evidence" value="ECO:0007669"/>
    <property type="project" value="UniProtKB-UniRule"/>
</dbReference>
<dbReference type="EMBL" id="CP042295">
    <property type="protein sequence ID" value="QDY86866.1"/>
    <property type="molecule type" value="Genomic_DNA"/>
</dbReference>
<evidence type="ECO:0000256" key="5">
    <source>
        <dbReference type="ARBA" id="ARBA00022598"/>
    </source>
</evidence>
<comment type="cofactor">
    <cofactor evidence="14">
        <name>Mg(2+)</name>
        <dbReference type="ChEBI" id="CHEBI:18420"/>
    </cofactor>
    <text evidence="14">Binds 2 magnesium ions per tetramer.</text>
</comment>
<dbReference type="Pfam" id="PF17759">
    <property type="entry name" value="tRNA_synthFbeta"/>
    <property type="match status" value="1"/>
</dbReference>
<keyword evidence="14" id="KW-0963">Cytoplasm</keyword>
<feature type="binding site" evidence="14">
    <location>
        <position position="454"/>
    </location>
    <ligand>
        <name>Mg(2+)</name>
        <dbReference type="ChEBI" id="CHEBI:18420"/>
        <note>shared with alpha subunit</note>
    </ligand>
</feature>
<dbReference type="Gene3D" id="3.30.56.10">
    <property type="match status" value="2"/>
</dbReference>
<evidence type="ECO:0000256" key="8">
    <source>
        <dbReference type="ARBA" id="ARBA00022840"/>
    </source>
</evidence>
<dbReference type="InterPro" id="IPR020825">
    <property type="entry name" value="Phe-tRNA_synthase-like_B3/B4"/>
</dbReference>
<dbReference type="OrthoDB" id="9805455at2"/>
<gene>
    <name evidence="14" type="primary">pheT</name>
    <name evidence="18" type="ORF">FRW55_01670</name>
</gene>
<dbReference type="Gene3D" id="2.40.50.140">
    <property type="entry name" value="Nucleic acid-binding proteins"/>
    <property type="match status" value="1"/>
</dbReference>
<evidence type="ECO:0000256" key="15">
    <source>
        <dbReference type="PROSITE-ProRule" id="PRU00209"/>
    </source>
</evidence>
<dbReference type="HAMAP" id="MF_00283">
    <property type="entry name" value="Phe_tRNA_synth_beta1"/>
    <property type="match status" value="1"/>
</dbReference>
<feature type="domain" description="TRNA-binding" evidence="16">
    <location>
        <begin position="38"/>
        <end position="152"/>
    </location>
</feature>
<dbReference type="NCBIfam" id="NF001882">
    <property type="entry name" value="PRK00629.5-4"/>
    <property type="match status" value="1"/>
</dbReference>
<reference evidence="18 19" key="1">
    <citation type="journal article" date="2019" name="Microbiol. Resour. Announc.">
        <title>Complete Genome Sequences of Three Mycoplasma anserisalpingitis (Mycoplasma sp. 1220) Strains.</title>
        <authorList>
            <person name="Grozner D."/>
            <person name="Forro B."/>
            <person name="Kovacs A.B."/>
            <person name="Marton S."/>
            <person name="Banyai K."/>
            <person name="Kreizinger Z."/>
            <person name="Sulyok K.M."/>
            <person name="Gyuranecz M."/>
        </authorList>
    </citation>
    <scope>NUCLEOTIDE SEQUENCE [LARGE SCALE GENOMIC DNA]</scope>
    <source>
        <strain evidence="18 19">ATCC:BAA-2147</strain>
    </source>
</reference>
<dbReference type="SUPFAM" id="SSF46955">
    <property type="entry name" value="Putative DNA-binding domain"/>
    <property type="match status" value="1"/>
</dbReference>
<keyword evidence="5 14" id="KW-0436">Ligase</keyword>
<dbReference type="SUPFAM" id="SSF50249">
    <property type="entry name" value="Nucleic acid-binding proteins"/>
    <property type="match status" value="1"/>
</dbReference>
<name>A0A5B8J6U4_9MOLU</name>
<dbReference type="InterPro" id="IPR045060">
    <property type="entry name" value="Phe-tRNA-ligase_IIc_bsu"/>
</dbReference>
<evidence type="ECO:0000256" key="7">
    <source>
        <dbReference type="ARBA" id="ARBA00022741"/>
    </source>
</evidence>
<dbReference type="GO" id="GO:0009328">
    <property type="term" value="C:phenylalanine-tRNA ligase complex"/>
    <property type="evidence" value="ECO:0007669"/>
    <property type="project" value="TreeGrafter"/>
</dbReference>
<comment type="catalytic activity">
    <reaction evidence="13 14">
        <text>tRNA(Phe) + L-phenylalanine + ATP = L-phenylalanyl-tRNA(Phe) + AMP + diphosphate + H(+)</text>
        <dbReference type="Rhea" id="RHEA:19413"/>
        <dbReference type="Rhea" id="RHEA-COMP:9668"/>
        <dbReference type="Rhea" id="RHEA-COMP:9699"/>
        <dbReference type="ChEBI" id="CHEBI:15378"/>
        <dbReference type="ChEBI" id="CHEBI:30616"/>
        <dbReference type="ChEBI" id="CHEBI:33019"/>
        <dbReference type="ChEBI" id="CHEBI:58095"/>
        <dbReference type="ChEBI" id="CHEBI:78442"/>
        <dbReference type="ChEBI" id="CHEBI:78531"/>
        <dbReference type="ChEBI" id="CHEBI:456215"/>
        <dbReference type="EC" id="6.1.1.20"/>
    </reaction>
</comment>
<dbReference type="PANTHER" id="PTHR10947">
    <property type="entry name" value="PHENYLALANYL-TRNA SYNTHETASE BETA CHAIN AND LEUCINE-RICH REPEAT-CONTAINING PROTEIN 47"/>
    <property type="match status" value="1"/>
</dbReference>
<dbReference type="SUPFAM" id="SSF55681">
    <property type="entry name" value="Class II aaRS and biotin synthetases"/>
    <property type="match status" value="1"/>
</dbReference>
<evidence type="ECO:0000259" key="17">
    <source>
        <dbReference type="PROSITE" id="PS51483"/>
    </source>
</evidence>
<dbReference type="InterPro" id="IPR012340">
    <property type="entry name" value="NA-bd_OB-fold"/>
</dbReference>
<evidence type="ECO:0000256" key="2">
    <source>
        <dbReference type="ARBA" id="ARBA00008653"/>
    </source>
</evidence>
<evidence type="ECO:0000256" key="11">
    <source>
        <dbReference type="ARBA" id="ARBA00022917"/>
    </source>
</evidence>
<dbReference type="RefSeq" id="WP_146368458.1">
    <property type="nucleotide sequence ID" value="NZ_CP042295.1"/>
</dbReference>
<feature type="binding site" evidence="14">
    <location>
        <position position="455"/>
    </location>
    <ligand>
        <name>Mg(2+)</name>
        <dbReference type="ChEBI" id="CHEBI:18420"/>
        <note>shared with alpha subunit</note>
    </ligand>
</feature>
<keyword evidence="7 14" id="KW-0547">Nucleotide-binding</keyword>
<dbReference type="GO" id="GO:0000049">
    <property type="term" value="F:tRNA binding"/>
    <property type="evidence" value="ECO:0007669"/>
    <property type="project" value="UniProtKB-UniRule"/>
</dbReference>
<evidence type="ECO:0000259" key="16">
    <source>
        <dbReference type="PROSITE" id="PS50886"/>
    </source>
</evidence>
<evidence type="ECO:0000256" key="6">
    <source>
        <dbReference type="ARBA" id="ARBA00022723"/>
    </source>
</evidence>
<dbReference type="PANTHER" id="PTHR10947:SF0">
    <property type="entry name" value="PHENYLALANINE--TRNA LIGASE BETA SUBUNIT"/>
    <property type="match status" value="1"/>
</dbReference>
<evidence type="ECO:0000256" key="14">
    <source>
        <dbReference type="HAMAP-Rule" id="MF_00283"/>
    </source>
</evidence>
<evidence type="ECO:0000313" key="19">
    <source>
        <dbReference type="Proteomes" id="UP000318927"/>
    </source>
</evidence>
<dbReference type="InterPro" id="IPR045864">
    <property type="entry name" value="aa-tRNA-synth_II/BPL/LPL"/>
</dbReference>
<evidence type="ECO:0000256" key="3">
    <source>
        <dbReference type="ARBA" id="ARBA00011209"/>
    </source>
</evidence>
<dbReference type="NCBIfam" id="TIGR00472">
    <property type="entry name" value="pheT_bact"/>
    <property type="match status" value="1"/>
</dbReference>
<feature type="binding site" evidence="14">
    <location>
        <position position="451"/>
    </location>
    <ligand>
        <name>Mg(2+)</name>
        <dbReference type="ChEBI" id="CHEBI:18420"/>
        <note>shared with alpha subunit</note>
    </ligand>
</feature>
<evidence type="ECO:0000256" key="4">
    <source>
        <dbReference type="ARBA" id="ARBA00022555"/>
    </source>
</evidence>
<dbReference type="Pfam" id="PF03483">
    <property type="entry name" value="B3_4"/>
    <property type="match status" value="1"/>
</dbReference>
<keyword evidence="10 15" id="KW-0694">RNA-binding</keyword>
<sequence length="723" mass="83141">MLISLNKLKELLPEINLDTSITKVINSLGFEVESIEKFADVEGLKFGIIKDLYINPNDKRLTVTTVEHNQGTSVIQTTDTILKVGDLVVFFPIGSRKNDFIFSEREIKGIKSEGMFAALSELNYKHELVDKNGDHVLVLPKDFASLNDDPIKKLGLDDYIIDVSTTANRNDANSYFTLANEISAYYNKEFNFNFTEVKNSFESNLKVQKKLANELMFFEVNNTNKIDTDLQTKLFLAKHDIDANLGFFVNLTNLTLLYTGATCHVYDRDKIGNEISCDLFTGKTNILGNKEVEVKNALAIYDENGEISLASVMGLEKSKVTDQTVNFAFEIGVFNPSQVRHSAKEIKMQSNSSNQASRVISPEISVRALNFLRTNLAQFNISNVVNCPENLTKKEIKINYEKLALYAGVTVNEVKSKFSETLIKLSKLGFEFTEEVVKVPNYRYDIEFFEDIIEEIFRFYSYNNFEPVQPNIKPLLTKTRNNLKELIQSNGYQEVRTFSLISKIKNQLNPFNFEKSVSLLTFVSKEREQIRNSIIPSLQEVVEHNQKRKIELLNIFEIGMINDNKFVCGIASTIKNYFEIKQDILNIFKFNNVEFKPFKDNSMIHPNVSAKIYVENKLVGWFGKIHPKFDNTDAFYAEILLEKNTQKVKFSDINYDPLKTIDLTFILNKDEYISQKINEIKNVTNVFDIVQIDEYHKENTKNITLRIYGTEQEIELINNKYNK</sequence>
<dbReference type="InterPro" id="IPR002547">
    <property type="entry name" value="tRNA-bd_dom"/>
</dbReference>
<accession>A0A5B8J6U4</accession>
<evidence type="ECO:0000313" key="18">
    <source>
        <dbReference type="EMBL" id="QDY86866.1"/>
    </source>
</evidence>
<keyword evidence="19" id="KW-1185">Reference proteome</keyword>
<dbReference type="GO" id="GO:0000287">
    <property type="term" value="F:magnesium ion binding"/>
    <property type="evidence" value="ECO:0007669"/>
    <property type="project" value="UniProtKB-UniRule"/>
</dbReference>
<dbReference type="GO" id="GO:0005524">
    <property type="term" value="F:ATP binding"/>
    <property type="evidence" value="ECO:0007669"/>
    <property type="project" value="UniProtKB-UniRule"/>
</dbReference>
<comment type="similarity">
    <text evidence="2 14">Belongs to the phenylalanyl-tRNA synthetase beta subunit family. Type 1 subfamily.</text>
</comment>
<keyword evidence="11 14" id="KW-0648">Protein biosynthesis</keyword>
<dbReference type="SMART" id="SM00873">
    <property type="entry name" value="B3_4"/>
    <property type="match status" value="1"/>
</dbReference>
<keyword evidence="9 14" id="KW-0460">Magnesium</keyword>
<dbReference type="InterPro" id="IPR005146">
    <property type="entry name" value="B3/B4_tRNA-bd"/>
</dbReference>
<keyword evidence="6 14" id="KW-0479">Metal-binding</keyword>
<dbReference type="Gene3D" id="3.30.930.10">
    <property type="entry name" value="Bira Bifunctional Protein, Domain 2"/>
    <property type="match status" value="1"/>
</dbReference>
<comment type="subcellular location">
    <subcellularLocation>
        <location evidence="1 14">Cytoplasm</location>
    </subcellularLocation>
</comment>
<dbReference type="SMART" id="SM00874">
    <property type="entry name" value="B5"/>
    <property type="match status" value="1"/>
</dbReference>
<dbReference type="Pfam" id="PF03484">
    <property type="entry name" value="B5"/>
    <property type="match status" value="1"/>
</dbReference>
<protein>
    <recommendedName>
        <fullName evidence="14">Phenylalanine--tRNA ligase beta subunit</fullName>
        <ecNumber evidence="14">6.1.1.20</ecNumber>
    </recommendedName>
    <alternativeName>
        <fullName evidence="14">Phenylalanyl-tRNA synthetase beta subunit</fullName>
        <shortName evidence="14">PheRS</shortName>
    </alternativeName>
</protein>
<dbReference type="SUPFAM" id="SSF56037">
    <property type="entry name" value="PheT/TilS domain"/>
    <property type="match status" value="1"/>
</dbReference>
<dbReference type="PROSITE" id="PS50886">
    <property type="entry name" value="TRBD"/>
    <property type="match status" value="1"/>
</dbReference>
<dbReference type="AlphaFoldDB" id="A0A5B8J6U4"/>
<proteinExistence type="inferred from homology"/>
<feature type="binding site" evidence="14">
    <location>
        <position position="445"/>
    </location>
    <ligand>
        <name>Mg(2+)</name>
        <dbReference type="ChEBI" id="CHEBI:18420"/>
        <note>shared with alpha subunit</note>
    </ligand>
</feature>
<dbReference type="InterPro" id="IPR009061">
    <property type="entry name" value="DNA-bd_dom_put_sf"/>
</dbReference>
<keyword evidence="12 14" id="KW-0030">Aminoacyl-tRNA synthetase</keyword>
<dbReference type="PROSITE" id="PS51483">
    <property type="entry name" value="B5"/>
    <property type="match status" value="1"/>
</dbReference>
<feature type="domain" description="B5" evidence="17">
    <location>
        <begin position="391"/>
        <end position="467"/>
    </location>
</feature>
<dbReference type="InterPro" id="IPR004532">
    <property type="entry name" value="Phe-tRNA-ligase_IIc_bsu_bact"/>
</dbReference>
<dbReference type="InterPro" id="IPR041616">
    <property type="entry name" value="PheRS_beta_core"/>
</dbReference>
<dbReference type="KEGG" id="mans:FRW55_01670"/>
<dbReference type="InterPro" id="IPR005147">
    <property type="entry name" value="tRNA_synthase_B5-dom"/>
</dbReference>
<comment type="subunit">
    <text evidence="3 14">Tetramer of two alpha and two beta subunits.</text>
</comment>
<dbReference type="Proteomes" id="UP000318927">
    <property type="component" value="Chromosome"/>
</dbReference>
<dbReference type="Gene3D" id="3.50.40.10">
    <property type="entry name" value="Phenylalanyl-trna Synthetase, Chain B, domain 3"/>
    <property type="match status" value="1"/>
</dbReference>
<organism evidence="18 19">
    <name type="scientific">Mycoplasma anserisalpingitidis</name>
    <dbReference type="NCBI Taxonomy" id="519450"/>
    <lineage>
        <taxon>Bacteria</taxon>
        <taxon>Bacillati</taxon>
        <taxon>Mycoplasmatota</taxon>
        <taxon>Mollicutes</taxon>
        <taxon>Mycoplasmataceae</taxon>
        <taxon>Mycoplasma</taxon>
    </lineage>
</organism>
<dbReference type="EC" id="6.1.1.20" evidence="14"/>